<evidence type="ECO:0000313" key="5">
    <source>
        <dbReference type="Proteomes" id="UP000001169"/>
    </source>
</evidence>
<dbReference type="InterPro" id="IPR001647">
    <property type="entry name" value="HTH_TetR"/>
</dbReference>
<gene>
    <name evidence="4" type="ordered locus">pNG5071</name>
</gene>
<dbReference type="EMBL" id="AY596294">
    <property type="protein sequence ID" value="AAV44490.1"/>
    <property type="molecule type" value="Genomic_DNA"/>
</dbReference>
<protein>
    <submittedName>
        <fullName evidence="4">Transcription regulator</fullName>
    </submittedName>
</protein>
<dbReference type="SUPFAM" id="SSF46689">
    <property type="entry name" value="Homeodomain-like"/>
    <property type="match status" value="1"/>
</dbReference>
<evidence type="ECO:0000259" key="3">
    <source>
        <dbReference type="PROSITE" id="PS50977"/>
    </source>
</evidence>
<dbReference type="EnsemblBacteria" id="AAV44490">
    <property type="protein sequence ID" value="AAV44490"/>
    <property type="gene ID" value="pNG5071"/>
</dbReference>
<dbReference type="GO" id="GO:0003677">
    <property type="term" value="F:DNA binding"/>
    <property type="evidence" value="ECO:0007669"/>
    <property type="project" value="UniProtKB-UniRule"/>
</dbReference>
<geneLocation type="plasmid" evidence="4 5">
    <name>pNG500</name>
</geneLocation>
<reference evidence="4 5" key="1">
    <citation type="journal article" date="2004" name="Genome Res.">
        <title>Genome sequence of Haloarcula marismortui: a halophilic archaeon from the Dead Sea.</title>
        <authorList>
            <person name="Baliga N.S."/>
            <person name="Bonneau R."/>
            <person name="Facciotti M.T."/>
            <person name="Pan M."/>
            <person name="Glusman G."/>
            <person name="Deutsch E.W."/>
            <person name="Shannon P."/>
            <person name="Chiu Y."/>
            <person name="Weng R.S."/>
            <person name="Gan R.R."/>
            <person name="Hung P."/>
            <person name="Date S.V."/>
            <person name="Marcotte E."/>
            <person name="Hood L."/>
            <person name="Ng W.V."/>
        </authorList>
    </citation>
    <scope>NUCLEOTIDE SEQUENCE [LARGE SCALE GENOMIC DNA]</scope>
    <source>
        <strain evidence="5">ATCC 43049 / DSM 3752 / JCM 8966 / VKM B-1809</strain>
        <plasmid evidence="5">Plasmid pNG500</plasmid>
    </source>
</reference>
<dbReference type="Proteomes" id="UP000001169">
    <property type="component" value="Plasmid pNG500"/>
</dbReference>
<dbReference type="Gene3D" id="1.10.357.10">
    <property type="entry name" value="Tetracycline Repressor, domain 2"/>
    <property type="match status" value="1"/>
</dbReference>
<feature type="DNA-binding region" description="H-T-H motif" evidence="2">
    <location>
        <begin position="33"/>
        <end position="52"/>
    </location>
</feature>
<dbReference type="HOGENOM" id="CLU_1792062_0_0_2"/>
<organism evidence="4 5">
    <name type="scientific">Haloarcula marismortui (strain ATCC 43049 / DSM 3752 / JCM 8966 / VKM B-1809)</name>
    <name type="common">Halobacterium marismortui</name>
    <dbReference type="NCBI Taxonomy" id="272569"/>
    <lineage>
        <taxon>Archaea</taxon>
        <taxon>Methanobacteriati</taxon>
        <taxon>Methanobacteriota</taxon>
        <taxon>Stenosarchaea group</taxon>
        <taxon>Halobacteria</taxon>
        <taxon>Halobacteriales</taxon>
        <taxon>Haloarculaceae</taxon>
        <taxon>Haloarcula</taxon>
    </lineage>
</organism>
<dbReference type="Pfam" id="PF00440">
    <property type="entry name" value="TetR_N"/>
    <property type="match status" value="1"/>
</dbReference>
<evidence type="ECO:0000256" key="1">
    <source>
        <dbReference type="ARBA" id="ARBA00023125"/>
    </source>
</evidence>
<evidence type="ECO:0000256" key="2">
    <source>
        <dbReference type="PROSITE-ProRule" id="PRU00335"/>
    </source>
</evidence>
<dbReference type="GeneID" id="40150841"/>
<keyword evidence="4" id="KW-0614">Plasmid</keyword>
<dbReference type="RefSeq" id="WP_011222329.1">
    <property type="nucleotide sequence ID" value="NC_006393.1"/>
</dbReference>
<evidence type="ECO:0000313" key="4">
    <source>
        <dbReference type="EMBL" id="AAV44490.1"/>
    </source>
</evidence>
<keyword evidence="5" id="KW-1185">Reference proteome</keyword>
<sequence>MDDLASQSFPEPERAIMKATYQVLCEYGYADLTIQQIADEYGKTTTAVHYHCDTKNKLLTAFLDYLLEELADSVHNIRTTNPENRLKFLLDELLVKSKNEPVLSIALLEMQSQTPYKEPFRERFKQMAVVNRQTELDFTVSETA</sequence>
<name>Q5V7M1_HALMA</name>
<proteinExistence type="predicted"/>
<accession>Q5V7M1</accession>
<dbReference type="AlphaFoldDB" id="Q5V7M1"/>
<dbReference type="PROSITE" id="PS50977">
    <property type="entry name" value="HTH_TETR_2"/>
    <property type="match status" value="1"/>
</dbReference>
<dbReference type="KEGG" id="hma:pNG5071"/>
<feature type="domain" description="HTH tetR-type" evidence="3">
    <location>
        <begin position="10"/>
        <end position="70"/>
    </location>
</feature>
<dbReference type="InterPro" id="IPR009057">
    <property type="entry name" value="Homeodomain-like_sf"/>
</dbReference>
<keyword evidence="1 2" id="KW-0238">DNA-binding</keyword>